<evidence type="ECO:0000256" key="3">
    <source>
        <dbReference type="ARBA" id="ARBA00023242"/>
    </source>
</evidence>
<proteinExistence type="inferred from homology"/>
<sequence>MAPEYPARIQEPHLQDCLLSLQETRDICLQLLQQDRERALATTDSNAMLPPPTDRAKSQKQLYASIARLRSVHRNAYMVLRQTKQTTSEARQEQDRLHLQLQNLYYQQRHLRGEIDACLDFPHTYKDIPLVPEEDYLDRHPEDAEKDPHELMKLRLADERAVREELEAQRKQLISKKQALIAENKKRKDDLASLDEHLKKFIEVCGHYSGREGEILTWCVNRVRNRYKRRSKRNIEFNINILYYISITQGVIRGLLEAFQAEANAIFYSMFIL</sequence>
<organism evidence="5 6">
    <name type="scientific">Orbilia ellipsospora</name>
    <dbReference type="NCBI Taxonomy" id="2528407"/>
    <lineage>
        <taxon>Eukaryota</taxon>
        <taxon>Fungi</taxon>
        <taxon>Dikarya</taxon>
        <taxon>Ascomycota</taxon>
        <taxon>Pezizomycotina</taxon>
        <taxon>Orbiliomycetes</taxon>
        <taxon>Orbiliales</taxon>
        <taxon>Orbiliaceae</taxon>
        <taxon>Orbilia</taxon>
    </lineage>
</organism>
<comment type="caution">
    <text evidence="5">The sequence shown here is derived from an EMBL/GenBank/DDBJ whole genome shotgun (WGS) entry which is preliminary data.</text>
</comment>
<dbReference type="InterPro" id="IPR019163">
    <property type="entry name" value="THO_Thoc5"/>
</dbReference>
<reference evidence="5 6" key="1">
    <citation type="submission" date="2019-10" db="EMBL/GenBank/DDBJ databases">
        <authorList>
            <person name="Palmer J.M."/>
        </authorList>
    </citation>
    <scope>NUCLEOTIDE SEQUENCE [LARGE SCALE GENOMIC DNA]</scope>
    <source>
        <strain evidence="5 6">TWF694</strain>
    </source>
</reference>
<dbReference type="PANTHER" id="PTHR13375:SF3">
    <property type="entry name" value="THO COMPLEX SUBUNIT 5 HOMOLOG"/>
    <property type="match status" value="1"/>
</dbReference>
<dbReference type="EMBL" id="JAVHJO010000014">
    <property type="protein sequence ID" value="KAK6529068.1"/>
    <property type="molecule type" value="Genomic_DNA"/>
</dbReference>
<evidence type="ECO:0000256" key="4">
    <source>
        <dbReference type="SAM" id="Coils"/>
    </source>
</evidence>
<dbReference type="AlphaFoldDB" id="A0AAV9WYJ3"/>
<evidence type="ECO:0000256" key="2">
    <source>
        <dbReference type="ARBA" id="ARBA00008044"/>
    </source>
</evidence>
<dbReference type="Pfam" id="PF09766">
    <property type="entry name" value="FmiP_Thoc5"/>
    <property type="match status" value="1"/>
</dbReference>
<dbReference type="GO" id="GO:0003729">
    <property type="term" value="F:mRNA binding"/>
    <property type="evidence" value="ECO:0007669"/>
    <property type="project" value="TreeGrafter"/>
</dbReference>
<accession>A0AAV9WYJ3</accession>
<dbReference type="GO" id="GO:0006406">
    <property type="term" value="P:mRNA export from nucleus"/>
    <property type="evidence" value="ECO:0007669"/>
    <property type="project" value="TreeGrafter"/>
</dbReference>
<evidence type="ECO:0008006" key="7">
    <source>
        <dbReference type="Google" id="ProtNLM"/>
    </source>
</evidence>
<evidence type="ECO:0000256" key="1">
    <source>
        <dbReference type="ARBA" id="ARBA00004123"/>
    </source>
</evidence>
<comment type="subcellular location">
    <subcellularLocation>
        <location evidence="1">Nucleus</location>
    </subcellularLocation>
</comment>
<evidence type="ECO:0000313" key="5">
    <source>
        <dbReference type="EMBL" id="KAK6529068.1"/>
    </source>
</evidence>
<gene>
    <name evidence="5" type="ORF">TWF694_004286</name>
</gene>
<feature type="coiled-coil region" evidence="4">
    <location>
        <begin position="149"/>
        <end position="183"/>
    </location>
</feature>
<dbReference type="GO" id="GO:0000445">
    <property type="term" value="C:THO complex part of transcription export complex"/>
    <property type="evidence" value="ECO:0007669"/>
    <property type="project" value="TreeGrafter"/>
</dbReference>
<evidence type="ECO:0000313" key="6">
    <source>
        <dbReference type="Proteomes" id="UP001365542"/>
    </source>
</evidence>
<name>A0AAV9WYJ3_9PEZI</name>
<keyword evidence="6" id="KW-1185">Reference proteome</keyword>
<keyword evidence="3" id="KW-0539">Nucleus</keyword>
<dbReference type="PANTHER" id="PTHR13375">
    <property type="entry name" value="FMS INTERACTING PROTEIN"/>
    <property type="match status" value="1"/>
</dbReference>
<comment type="similarity">
    <text evidence="2">Belongs to the THOC5 family.</text>
</comment>
<dbReference type="Proteomes" id="UP001365542">
    <property type="component" value="Unassembled WGS sequence"/>
</dbReference>
<keyword evidence="4" id="KW-0175">Coiled coil</keyword>
<protein>
    <recommendedName>
        <fullName evidence="7">THO complex subunit 5</fullName>
    </recommendedName>
</protein>